<name>A0A4Y4DV43_CELCE</name>
<protein>
    <recommendedName>
        <fullName evidence="1">CBM6 domain-containing protein</fullName>
    </recommendedName>
</protein>
<dbReference type="SUPFAM" id="SSF49899">
    <property type="entry name" value="Concanavalin A-like lectins/glucanases"/>
    <property type="match status" value="1"/>
</dbReference>
<dbReference type="Gene3D" id="3.20.20.80">
    <property type="entry name" value="Glycosidases"/>
    <property type="match status" value="1"/>
</dbReference>
<proteinExistence type="predicted"/>
<dbReference type="InterPro" id="IPR005084">
    <property type="entry name" value="CBM6"/>
</dbReference>
<dbReference type="PROSITE" id="PS51175">
    <property type="entry name" value="CBM6"/>
    <property type="match status" value="2"/>
</dbReference>
<evidence type="ECO:0000313" key="3">
    <source>
        <dbReference type="Proteomes" id="UP000316659"/>
    </source>
</evidence>
<dbReference type="InterPro" id="IPR008979">
    <property type="entry name" value="Galactose-bd-like_sf"/>
</dbReference>
<dbReference type="Proteomes" id="UP000316659">
    <property type="component" value="Unassembled WGS sequence"/>
</dbReference>
<feature type="domain" description="CBM6" evidence="1">
    <location>
        <begin position="794"/>
        <end position="943"/>
    </location>
</feature>
<organism evidence="2 3">
    <name type="scientific">Cellulosimicrobium cellulans</name>
    <name type="common">Arthrobacter luteus</name>
    <dbReference type="NCBI Taxonomy" id="1710"/>
    <lineage>
        <taxon>Bacteria</taxon>
        <taxon>Bacillati</taxon>
        <taxon>Actinomycetota</taxon>
        <taxon>Actinomycetes</taxon>
        <taxon>Micrococcales</taxon>
        <taxon>Promicromonosporaceae</taxon>
        <taxon>Cellulosimicrobium</taxon>
    </lineage>
</organism>
<gene>
    <name evidence="2" type="ORF">CCE02nite_12480</name>
</gene>
<dbReference type="Pfam" id="PF03422">
    <property type="entry name" value="CBM_6"/>
    <property type="match status" value="1"/>
</dbReference>
<dbReference type="Gene3D" id="2.60.120.200">
    <property type="match status" value="1"/>
</dbReference>
<dbReference type="SUPFAM" id="SSF49785">
    <property type="entry name" value="Galactose-binding domain-like"/>
    <property type="match status" value="2"/>
</dbReference>
<dbReference type="InterPro" id="IPR011081">
    <property type="entry name" value="Big_4"/>
</dbReference>
<evidence type="ECO:0000259" key="1">
    <source>
        <dbReference type="PROSITE" id="PS51175"/>
    </source>
</evidence>
<feature type="domain" description="CBM6" evidence="1">
    <location>
        <begin position="1063"/>
        <end position="1197"/>
    </location>
</feature>
<dbReference type="Pfam" id="PF07532">
    <property type="entry name" value="Big_4"/>
    <property type="match status" value="1"/>
</dbReference>
<dbReference type="Gene3D" id="2.60.120.260">
    <property type="entry name" value="Galactose-binding domain-like"/>
    <property type="match status" value="2"/>
</dbReference>
<reference evidence="2 3" key="1">
    <citation type="submission" date="2019-06" db="EMBL/GenBank/DDBJ databases">
        <title>Whole genome shotgun sequence of Cellulosimicrobium cellulans NBRC 15516.</title>
        <authorList>
            <person name="Hosoyama A."/>
            <person name="Uohara A."/>
            <person name="Ohji S."/>
            <person name="Ichikawa N."/>
        </authorList>
    </citation>
    <scope>NUCLEOTIDE SEQUENCE [LARGE SCALE GENOMIC DNA]</scope>
    <source>
        <strain evidence="2 3">NBRC 15516</strain>
    </source>
</reference>
<dbReference type="InterPro" id="IPR017853">
    <property type="entry name" value="GH"/>
</dbReference>
<dbReference type="CDD" id="cd04081">
    <property type="entry name" value="CBM35_galactosidase-like"/>
    <property type="match status" value="1"/>
</dbReference>
<dbReference type="SUPFAM" id="SSF51445">
    <property type="entry name" value="(Trans)glycosidases"/>
    <property type="match status" value="1"/>
</dbReference>
<dbReference type="InterPro" id="IPR013320">
    <property type="entry name" value="ConA-like_dom_sf"/>
</dbReference>
<dbReference type="EMBL" id="BJNZ01000006">
    <property type="protein sequence ID" value="GED09249.1"/>
    <property type="molecule type" value="Genomic_DNA"/>
</dbReference>
<dbReference type="GO" id="GO:0030246">
    <property type="term" value="F:carbohydrate binding"/>
    <property type="evidence" value="ECO:0007669"/>
    <property type="project" value="InterPro"/>
</dbReference>
<accession>A0A4Y4DV43</accession>
<comment type="caution">
    <text evidence="2">The sequence shown here is derived from an EMBL/GenBank/DDBJ whole genome shotgun (WGS) entry which is preliminary data.</text>
</comment>
<dbReference type="Pfam" id="PF13385">
    <property type="entry name" value="Laminin_G_3"/>
    <property type="match status" value="1"/>
</dbReference>
<sequence length="1320" mass="141192">MVRRRTPARTRHATPLRRAIGGGLAAALSFGTLGTAVVLAPSAAAEVPDDELVLHYDFEPSQVSGGVIEDLSAKGLDGTLVNADNATFPQGHTDGSAALELPGGSTGSTTAPYVQIPNGVFEGLEAATISTWVRWDGGADFQWVYNLGRDNNRATFLTPSFGGDPRSRSSIKPVNNNAEVGVSSIGKLPTGAWVNAVTVIDQTTITYYLNGIKVGSTNATLDLDAVMHSPSNTTSGFLGKPFWGGHPFFDGALDDFRVYGTALGAEPVAELYGQDLPTLEGVAQTSFSVETTRGTAPSLPATVSGDFSDSIQRAVGITWDEVDPGAYAQPGRFSVNGTVEGTDQVVTANVRVTLPGQTTIDLAESTGAFHGGASGTLYGLYDQGLPSNNLVDAINLRTVATKAQDGPQHPGADALEVVKPLADSSDGDVYIYMTDIHRGFPYQWPGSTPQQKLDLYMEKLEKQVDQVLELPAEYQDNIVLMPYNEPEGNMFGTGEWSYNRVSWLNNPTDFFAAWDRAYTMIKTKWPEARISGPNTSILYNQVYGFMEHAVEAGTVPDVIAWHELSDPATIRSSVDRYRGWEDEIFAGTDLEGTHLPINITEYAFNYHTSVPGQMIQWVSALEDKKVFGDIAYWNIDGNLSDSAVQANRANGQWWLLNAYAQMSGDTVKLTPPRPNVSYTLQGVATLDRDKAQARTILGGAGGESFVTYENVPTDLLGQKVHVQVQEIGWTGQIGDSANPPTVAEYDAQISNGGLVVHFGGEHVPAMNAESAYQIILTPGANASASSTSPTIWDATYEAEDAAHTGSGWSLNGPEGGPTRQGSFYTSGEYNVGGLRTGSNVTLDFAVDVPQDGTYDLSVFANSLNTYNAIQEQGPTNVFLRVDGDAATEQEIHLPLGYKWVVWDHADTTVDLTAGEHTITLAARSLDGTGETKGDAIVDKIDLSLANPEHTQEIYEAEYASLDGAQLDYTVPDVSGSGVASIGADQSVTFWVYSPTDAGAHLTVDATGDGERALVVNDRQITTQNEVTTFLIGGINKITVQGTAGTTLVDRLRVEFDDESLTGTAYEAEDGELAGTAQASDLTLASGGKTVTNVGGDPGNANTLTFTDVEAPEAGTYAMTVRYSNQEQSPATHYNPDPLARYAHISVNGGEVQKVPFPHSFHQNNFWDLTVFVELDEGTNTIRFSSEEKPNFDGVTYASDAWPDVLLRSKYAPNLDKITITPATAVEADELDVSVEATPRCLAGKAYLAVRATNNEDGPVDITVTTPFGTKTFADVAPGKNAYQSFNSRATNLAPGTATWEVTHEDQATTLTADYQGTQCG</sequence>
<evidence type="ECO:0000313" key="2">
    <source>
        <dbReference type="EMBL" id="GED09249.1"/>
    </source>
</evidence>